<feature type="site" description="Important for serine binding" evidence="13">
    <location>
        <position position="379"/>
    </location>
</feature>
<evidence type="ECO:0000256" key="15">
    <source>
        <dbReference type="SAM" id="Coils"/>
    </source>
</evidence>
<dbReference type="PROSITE" id="PS50862">
    <property type="entry name" value="AA_TRNA_LIGASE_II"/>
    <property type="match status" value="1"/>
</dbReference>
<dbReference type="PANTHER" id="PTHR43697:SF1">
    <property type="entry name" value="SERINE--TRNA LIGASE"/>
    <property type="match status" value="1"/>
</dbReference>
<feature type="binding site" evidence="14">
    <location>
        <begin position="271"/>
        <end position="274"/>
    </location>
    <ligand>
        <name>ATP</name>
        <dbReference type="ChEBI" id="CHEBI:30616"/>
    </ligand>
</feature>
<evidence type="ECO:0000256" key="3">
    <source>
        <dbReference type="ARBA" id="ARBA00010728"/>
    </source>
</evidence>
<comment type="similarity">
    <text evidence="3 12">Belongs to the class-II aminoacyl-tRNA synthetase family. Type-1 seryl-tRNA synthetase subfamily.</text>
</comment>
<dbReference type="STRING" id="1618387.UW44_C0003G0067"/>
<evidence type="ECO:0000256" key="9">
    <source>
        <dbReference type="ARBA" id="ARBA00023146"/>
    </source>
</evidence>
<comment type="domain">
    <text evidence="12">Consists of two distinct domains, a catalytic core and a N-terminal extension that is involved in tRNA binding.</text>
</comment>
<dbReference type="CDD" id="cd00770">
    <property type="entry name" value="SerRS_core"/>
    <property type="match status" value="1"/>
</dbReference>
<evidence type="ECO:0000256" key="2">
    <source>
        <dbReference type="ARBA" id="ARBA00005045"/>
    </source>
</evidence>
<evidence type="ECO:0000259" key="16">
    <source>
        <dbReference type="PROSITE" id="PS50862"/>
    </source>
</evidence>
<keyword evidence="6 12" id="KW-0547">Nucleotide-binding</keyword>
<gene>
    <name evidence="12" type="primary">serS</name>
    <name evidence="17" type="ORF">UW44_C0003G0067</name>
</gene>
<dbReference type="EMBL" id="LCIH01000003">
    <property type="protein sequence ID" value="KKT52224.1"/>
    <property type="molecule type" value="Genomic_DNA"/>
</dbReference>
<dbReference type="NCBIfam" id="TIGR00414">
    <property type="entry name" value="serS"/>
    <property type="match status" value="1"/>
</dbReference>
<dbReference type="HAMAP" id="MF_00176">
    <property type="entry name" value="Ser_tRNA_synth_type1"/>
    <property type="match status" value="1"/>
</dbReference>
<dbReference type="GO" id="GO:0016260">
    <property type="term" value="P:selenocysteine biosynthetic process"/>
    <property type="evidence" value="ECO:0007669"/>
    <property type="project" value="UniProtKB-UniRule"/>
</dbReference>
<dbReference type="PATRIC" id="fig|1618387.3.peg.252"/>
<evidence type="ECO:0000256" key="10">
    <source>
        <dbReference type="ARBA" id="ARBA00047929"/>
    </source>
</evidence>
<dbReference type="PRINTS" id="PR00981">
    <property type="entry name" value="TRNASYNTHSER"/>
</dbReference>
<feature type="binding site" evidence="12 14">
    <location>
        <begin position="255"/>
        <end position="257"/>
    </location>
    <ligand>
        <name>ATP</name>
        <dbReference type="ChEBI" id="CHEBI:30616"/>
    </ligand>
</feature>
<keyword evidence="5 12" id="KW-0436">Ligase</keyword>
<comment type="catalytic activity">
    <reaction evidence="10 12">
        <text>tRNA(Sec) + L-serine + ATP = L-seryl-tRNA(Sec) + AMP + diphosphate + H(+)</text>
        <dbReference type="Rhea" id="RHEA:42580"/>
        <dbReference type="Rhea" id="RHEA-COMP:9742"/>
        <dbReference type="Rhea" id="RHEA-COMP:10128"/>
        <dbReference type="ChEBI" id="CHEBI:15378"/>
        <dbReference type="ChEBI" id="CHEBI:30616"/>
        <dbReference type="ChEBI" id="CHEBI:33019"/>
        <dbReference type="ChEBI" id="CHEBI:33384"/>
        <dbReference type="ChEBI" id="CHEBI:78442"/>
        <dbReference type="ChEBI" id="CHEBI:78533"/>
        <dbReference type="ChEBI" id="CHEBI:456215"/>
        <dbReference type="EC" id="6.1.1.11"/>
    </reaction>
</comment>
<proteinExistence type="inferred from homology"/>
<evidence type="ECO:0000256" key="7">
    <source>
        <dbReference type="ARBA" id="ARBA00022840"/>
    </source>
</evidence>
<dbReference type="GO" id="GO:0004828">
    <property type="term" value="F:serine-tRNA ligase activity"/>
    <property type="evidence" value="ECO:0007669"/>
    <property type="project" value="UniProtKB-UniRule"/>
</dbReference>
<dbReference type="UniPathway" id="UPA00906">
    <property type="reaction ID" value="UER00895"/>
</dbReference>
<evidence type="ECO:0000256" key="6">
    <source>
        <dbReference type="ARBA" id="ARBA00022741"/>
    </source>
</evidence>
<feature type="binding site" evidence="13">
    <location>
        <position position="377"/>
    </location>
    <ligand>
        <name>L-serine</name>
        <dbReference type="ChEBI" id="CHEBI:33384"/>
    </ligand>
</feature>
<accession>A0A0G1KWD5</accession>
<dbReference type="InterPro" id="IPR033729">
    <property type="entry name" value="SerRS_core"/>
</dbReference>
<evidence type="ECO:0000256" key="14">
    <source>
        <dbReference type="PIRSR" id="PIRSR001529-2"/>
    </source>
</evidence>
<evidence type="ECO:0000256" key="11">
    <source>
        <dbReference type="ARBA" id="ARBA00048823"/>
    </source>
</evidence>
<feature type="coiled-coil region" evidence="15">
    <location>
        <begin position="31"/>
        <end position="62"/>
    </location>
</feature>
<evidence type="ECO:0000256" key="8">
    <source>
        <dbReference type="ARBA" id="ARBA00022917"/>
    </source>
</evidence>
<dbReference type="SUPFAM" id="SSF55681">
    <property type="entry name" value="Class II aaRS and biotin synthetases"/>
    <property type="match status" value="1"/>
</dbReference>
<feature type="binding site" evidence="13">
    <location>
        <position position="224"/>
    </location>
    <ligand>
        <name>L-serine</name>
        <dbReference type="ChEBI" id="CHEBI:33384"/>
    </ligand>
</feature>
<feature type="binding site" evidence="12">
    <location>
        <position position="271"/>
    </location>
    <ligand>
        <name>ATP</name>
        <dbReference type="ChEBI" id="CHEBI:30616"/>
    </ligand>
</feature>
<dbReference type="InterPro" id="IPR015866">
    <property type="entry name" value="Ser-tRNA-synth_1_N"/>
</dbReference>
<dbReference type="Gene3D" id="3.30.930.10">
    <property type="entry name" value="Bira Bifunctional Protein, Domain 2"/>
    <property type="match status" value="1"/>
</dbReference>
<dbReference type="PANTHER" id="PTHR43697">
    <property type="entry name" value="SERYL-TRNA SYNTHETASE"/>
    <property type="match status" value="1"/>
</dbReference>
<evidence type="ECO:0000256" key="5">
    <source>
        <dbReference type="ARBA" id="ARBA00022598"/>
    </source>
</evidence>
<comment type="subcellular location">
    <subcellularLocation>
        <location evidence="1 12">Cytoplasm</location>
    </subcellularLocation>
</comment>
<evidence type="ECO:0000256" key="13">
    <source>
        <dbReference type="PIRSR" id="PIRSR001529-1"/>
    </source>
</evidence>
<keyword evidence="8 12" id="KW-0648">Protein biosynthesis</keyword>
<comment type="catalytic activity">
    <reaction evidence="11 12">
        <text>tRNA(Ser) + L-serine + ATP = L-seryl-tRNA(Ser) + AMP + diphosphate + H(+)</text>
        <dbReference type="Rhea" id="RHEA:12292"/>
        <dbReference type="Rhea" id="RHEA-COMP:9669"/>
        <dbReference type="Rhea" id="RHEA-COMP:9703"/>
        <dbReference type="ChEBI" id="CHEBI:15378"/>
        <dbReference type="ChEBI" id="CHEBI:30616"/>
        <dbReference type="ChEBI" id="CHEBI:33019"/>
        <dbReference type="ChEBI" id="CHEBI:33384"/>
        <dbReference type="ChEBI" id="CHEBI:78442"/>
        <dbReference type="ChEBI" id="CHEBI:78533"/>
        <dbReference type="ChEBI" id="CHEBI:456215"/>
        <dbReference type="EC" id="6.1.1.11"/>
    </reaction>
</comment>
<dbReference type="GO" id="GO:0005737">
    <property type="term" value="C:cytoplasm"/>
    <property type="evidence" value="ECO:0007669"/>
    <property type="project" value="UniProtKB-SubCell"/>
</dbReference>
<dbReference type="InterPro" id="IPR010978">
    <property type="entry name" value="tRNA-bd_arm"/>
</dbReference>
<feature type="binding site" evidence="12 13">
    <location>
        <position position="278"/>
    </location>
    <ligand>
        <name>L-serine</name>
        <dbReference type="ChEBI" id="CHEBI:33384"/>
    </ligand>
</feature>
<reference evidence="17 18" key="1">
    <citation type="journal article" date="2015" name="Nature">
        <title>rRNA introns, odd ribosomes, and small enigmatic genomes across a large radiation of phyla.</title>
        <authorList>
            <person name="Brown C.T."/>
            <person name="Hug L.A."/>
            <person name="Thomas B.C."/>
            <person name="Sharon I."/>
            <person name="Castelle C.J."/>
            <person name="Singh A."/>
            <person name="Wilkins M.J."/>
            <person name="Williams K.H."/>
            <person name="Banfield J.F."/>
        </authorList>
    </citation>
    <scope>NUCLEOTIDE SEQUENCE [LARGE SCALE GENOMIC DNA]</scope>
</reference>
<protein>
    <recommendedName>
        <fullName evidence="12">Serine--tRNA ligase</fullName>
        <ecNumber evidence="12">6.1.1.11</ecNumber>
    </recommendedName>
    <alternativeName>
        <fullName evidence="12">Seryl-tRNA synthetase</fullName>
        <shortName evidence="12">SerRS</shortName>
    </alternativeName>
    <alternativeName>
        <fullName evidence="12">Seryl-tRNA(Ser/Sec) synthetase</fullName>
    </alternativeName>
</protein>
<keyword evidence="7 12" id="KW-0067">ATP-binding</keyword>
<sequence>MLDINYIRDNQESLKKAITNKQFDPALVDKLIGVDNERRKLIKEVEALRRQGNENIADLKGKPSDEQISRGKEIKQRLQEVEPRLVEIEKQFNELMYQIPNPSADDVPVGKDESGNVEVKKWGTIPVFDFPILPHEELAESLDLLDNKRAVRLAGSRAFFTKNDLVLLEYGLLMYALKMMIGEGYTPMTVPWMVNDETMWGTGYFPWGQEDHYRTQDGQSLIGTAEVSLTAYHKDEILNENDLPFKMVGISPCYRREVGSYGKDTKGIFRVHQFNKVEQVVYTVADEGETRKMHDQMLGHTEKLLQALGLPYHVLLMCTGDMGAGQRRKYDVEVWFPSQNAYRETHSDSYFNDFQSRRLNIRYRAKDGTQKYVYTLNNTVVATPRILGAILENYQLADGSVKIPEILIPFVGKDVIKHG</sequence>
<dbReference type="InterPro" id="IPR002314">
    <property type="entry name" value="aa-tRNA-synt_IIb"/>
</dbReference>
<evidence type="ECO:0000313" key="18">
    <source>
        <dbReference type="Proteomes" id="UP000034006"/>
    </source>
</evidence>
<dbReference type="Pfam" id="PF02403">
    <property type="entry name" value="Seryl_tRNA_N"/>
    <property type="match status" value="1"/>
</dbReference>
<comment type="pathway">
    <text evidence="2 12">Aminoacyl-tRNA biosynthesis; selenocysteinyl-tRNA(Sec) biosynthesis; L-seryl-tRNA(Sec) from L-serine and tRNA(Sec): step 1/1.</text>
</comment>
<feature type="binding site" evidence="12 14">
    <location>
        <begin position="344"/>
        <end position="347"/>
    </location>
    <ligand>
        <name>ATP</name>
        <dbReference type="ChEBI" id="CHEBI:30616"/>
    </ligand>
</feature>
<comment type="subunit">
    <text evidence="12">Homodimer. The tRNA molecule binds across the dimer.</text>
</comment>
<dbReference type="SUPFAM" id="SSF46589">
    <property type="entry name" value="tRNA-binding arm"/>
    <property type="match status" value="1"/>
</dbReference>
<feature type="binding site" evidence="12">
    <location>
        <position position="379"/>
    </location>
    <ligand>
        <name>L-serine</name>
        <dbReference type="ChEBI" id="CHEBI:33384"/>
    </ligand>
</feature>
<dbReference type="EC" id="6.1.1.11" evidence="12"/>
<dbReference type="InterPro" id="IPR002317">
    <property type="entry name" value="Ser-tRNA-ligase_type_1"/>
</dbReference>
<name>A0A0G1KWD5_9BACT</name>
<dbReference type="Proteomes" id="UP000034006">
    <property type="component" value="Unassembled WGS sequence"/>
</dbReference>
<dbReference type="PIRSF" id="PIRSF001529">
    <property type="entry name" value="Ser-tRNA-synth_IIa"/>
    <property type="match status" value="1"/>
</dbReference>
<evidence type="ECO:0000256" key="4">
    <source>
        <dbReference type="ARBA" id="ARBA00022490"/>
    </source>
</evidence>
<feature type="binding site" evidence="13">
    <location>
        <position position="255"/>
    </location>
    <ligand>
        <name>L-serine</name>
        <dbReference type="ChEBI" id="CHEBI:33384"/>
    </ligand>
</feature>
<dbReference type="AlphaFoldDB" id="A0A0G1KWD5"/>
<keyword evidence="4 12" id="KW-0963">Cytoplasm</keyword>
<evidence type="ECO:0000256" key="12">
    <source>
        <dbReference type="HAMAP-Rule" id="MF_00176"/>
    </source>
</evidence>
<comment type="caution">
    <text evidence="17">The sequence shown here is derived from an EMBL/GenBank/DDBJ whole genome shotgun (WGS) entry which is preliminary data.</text>
</comment>
<dbReference type="Gene3D" id="1.10.287.40">
    <property type="entry name" value="Serine-tRNA synthetase, tRNA binding domain"/>
    <property type="match status" value="1"/>
</dbReference>
<keyword evidence="15" id="KW-0175">Coiled coil</keyword>
<keyword evidence="9 12" id="KW-0030">Aminoacyl-tRNA synthetase</keyword>
<dbReference type="Pfam" id="PF00587">
    <property type="entry name" value="tRNA-synt_2b"/>
    <property type="match status" value="1"/>
</dbReference>
<organism evidence="17 18">
    <name type="scientific">Candidatus Collierbacteria bacterium GW2011_GWB2_44_22</name>
    <dbReference type="NCBI Taxonomy" id="1618387"/>
    <lineage>
        <taxon>Bacteria</taxon>
        <taxon>Candidatus Collieribacteriota</taxon>
    </lineage>
</organism>
<evidence type="ECO:0000256" key="1">
    <source>
        <dbReference type="ARBA" id="ARBA00004496"/>
    </source>
</evidence>
<dbReference type="GO" id="GO:0006434">
    <property type="term" value="P:seryl-tRNA aminoacylation"/>
    <property type="evidence" value="ECO:0007669"/>
    <property type="project" value="UniProtKB-UniRule"/>
</dbReference>
<dbReference type="InterPro" id="IPR045864">
    <property type="entry name" value="aa-tRNA-synth_II/BPL/LPL"/>
</dbReference>
<dbReference type="InterPro" id="IPR042103">
    <property type="entry name" value="SerRS_1_N_sf"/>
</dbReference>
<evidence type="ECO:0000313" key="17">
    <source>
        <dbReference type="EMBL" id="KKT52224.1"/>
    </source>
</evidence>
<feature type="binding site" evidence="12">
    <location>
        <begin position="224"/>
        <end position="226"/>
    </location>
    <ligand>
        <name>L-serine</name>
        <dbReference type="ChEBI" id="CHEBI:33384"/>
    </ligand>
</feature>
<dbReference type="GO" id="GO:0005524">
    <property type="term" value="F:ATP binding"/>
    <property type="evidence" value="ECO:0007669"/>
    <property type="project" value="UniProtKB-UniRule"/>
</dbReference>
<dbReference type="InterPro" id="IPR006195">
    <property type="entry name" value="aa-tRNA-synth_II"/>
</dbReference>
<comment type="function">
    <text evidence="12">Catalyzes the attachment of serine to tRNA(Ser). Is also able to aminoacylate tRNA(Sec) with serine, to form the misacylated tRNA L-seryl-tRNA(Sec), which will be further converted into selenocysteinyl-tRNA(Sec).</text>
</comment>
<feature type="domain" description="Aminoacyl-transfer RNA synthetases class-II family profile" evidence="16">
    <location>
        <begin position="172"/>
        <end position="404"/>
    </location>
</feature>